<feature type="chain" id="PRO_5045378408" evidence="1">
    <location>
        <begin position="38"/>
        <end position="246"/>
    </location>
</feature>
<dbReference type="InterPro" id="IPR001919">
    <property type="entry name" value="CBD2"/>
</dbReference>
<sequence length="246" mass="26152">MRRRPMNAIPVRRRSTLTCALTLAAVAVLVPAKPAQAAVGCEVTYTTSSWSTGFVGNAQIRNLGDTWIAPTVQLTLTGNQQITSGWGYDLSQSGTQVIGHGFEWTRPIPTGETLSFGFSGTYTGVNTPPTDWRVNGVPCVLAGQPPAVVAEPTSLSIPEGLSGSFTVRLSHPPAEATSLRMTTRGTGLWASPPVLLTFNSTNWSTPQSFGVYSVQDPDTVDDVAVFTLAYPGYVSDTVTITQVDDD</sequence>
<dbReference type="EMBL" id="JBHSPR010000001">
    <property type="protein sequence ID" value="MFC6014723.1"/>
    <property type="molecule type" value="Genomic_DNA"/>
</dbReference>
<dbReference type="PROSITE" id="PS51173">
    <property type="entry name" value="CBM2"/>
    <property type="match status" value="1"/>
</dbReference>
<comment type="caution">
    <text evidence="3">The sequence shown here is derived from an EMBL/GenBank/DDBJ whole genome shotgun (WGS) entry which is preliminary data.</text>
</comment>
<proteinExistence type="predicted"/>
<gene>
    <name evidence="3" type="ORF">ACFP2T_00730</name>
</gene>
<reference evidence="4" key="1">
    <citation type="journal article" date="2019" name="Int. J. Syst. Evol. Microbiol.">
        <title>The Global Catalogue of Microorganisms (GCM) 10K type strain sequencing project: providing services to taxonomists for standard genome sequencing and annotation.</title>
        <authorList>
            <consortium name="The Broad Institute Genomics Platform"/>
            <consortium name="The Broad Institute Genome Sequencing Center for Infectious Disease"/>
            <person name="Wu L."/>
            <person name="Ma J."/>
        </authorList>
    </citation>
    <scope>NUCLEOTIDE SEQUENCE [LARGE SCALE GENOMIC DNA]</scope>
    <source>
        <strain evidence="4">ZS-35-S2</strain>
    </source>
</reference>
<protein>
    <submittedName>
        <fullName evidence="3">Cellulose binding domain-containing protein</fullName>
    </submittedName>
</protein>
<evidence type="ECO:0000259" key="2">
    <source>
        <dbReference type="PROSITE" id="PS51173"/>
    </source>
</evidence>
<dbReference type="Pfam" id="PF00553">
    <property type="entry name" value="CBM_2"/>
    <property type="match status" value="1"/>
</dbReference>
<dbReference type="InterPro" id="IPR008965">
    <property type="entry name" value="CBM2/CBM3_carb-bd_dom_sf"/>
</dbReference>
<dbReference type="InterPro" id="IPR012291">
    <property type="entry name" value="CBM2_carb-bd_dom_sf"/>
</dbReference>
<dbReference type="Proteomes" id="UP001596203">
    <property type="component" value="Unassembled WGS sequence"/>
</dbReference>
<accession>A0ABW1K2K1</accession>
<evidence type="ECO:0000313" key="4">
    <source>
        <dbReference type="Proteomes" id="UP001596203"/>
    </source>
</evidence>
<keyword evidence="4" id="KW-1185">Reference proteome</keyword>
<feature type="signal peptide" evidence="1">
    <location>
        <begin position="1"/>
        <end position="37"/>
    </location>
</feature>
<dbReference type="Gene3D" id="2.60.40.290">
    <property type="match status" value="1"/>
</dbReference>
<feature type="domain" description="CBM2" evidence="2">
    <location>
        <begin position="34"/>
        <end position="142"/>
    </location>
</feature>
<dbReference type="SUPFAM" id="SSF49384">
    <property type="entry name" value="Carbohydrate-binding domain"/>
    <property type="match status" value="1"/>
</dbReference>
<evidence type="ECO:0000313" key="3">
    <source>
        <dbReference type="EMBL" id="MFC6014723.1"/>
    </source>
</evidence>
<evidence type="ECO:0000256" key="1">
    <source>
        <dbReference type="SAM" id="SignalP"/>
    </source>
</evidence>
<dbReference type="SMART" id="SM00637">
    <property type="entry name" value="CBD_II"/>
    <property type="match status" value="1"/>
</dbReference>
<organism evidence="3 4">
    <name type="scientific">Plantactinospora solaniradicis</name>
    <dbReference type="NCBI Taxonomy" id="1723736"/>
    <lineage>
        <taxon>Bacteria</taxon>
        <taxon>Bacillati</taxon>
        <taxon>Actinomycetota</taxon>
        <taxon>Actinomycetes</taxon>
        <taxon>Micromonosporales</taxon>
        <taxon>Micromonosporaceae</taxon>
        <taxon>Plantactinospora</taxon>
    </lineage>
</organism>
<name>A0ABW1K2K1_9ACTN</name>
<keyword evidence="1" id="KW-0732">Signal</keyword>